<evidence type="ECO:0000313" key="2">
    <source>
        <dbReference type="Proteomes" id="UP000565576"/>
    </source>
</evidence>
<dbReference type="EMBL" id="JACHBG010000025">
    <property type="protein sequence ID" value="MBB6488625.1"/>
    <property type="molecule type" value="Genomic_DNA"/>
</dbReference>
<protein>
    <submittedName>
        <fullName evidence="1">Uncharacterized protein</fullName>
    </submittedName>
</protein>
<reference evidence="1 2" key="1">
    <citation type="submission" date="2020-08" db="EMBL/GenBank/DDBJ databases">
        <title>Genomic Encyclopedia of Type Strains, Phase IV (KMG-V): Genome sequencing to study the core and pangenomes of soil and plant-associated prokaryotes.</title>
        <authorList>
            <person name="Whitman W."/>
        </authorList>
    </citation>
    <scope>NUCLEOTIDE SEQUENCE [LARGE SCALE GENOMIC DNA]</scope>
    <source>
        <strain evidence="1 2">SEMIA 4060</strain>
    </source>
</reference>
<dbReference type="Proteomes" id="UP000565576">
    <property type="component" value="Unassembled WGS sequence"/>
</dbReference>
<proteinExistence type="predicted"/>
<organism evidence="1 2">
    <name type="scientific">Rhizobium lusitanum</name>
    <dbReference type="NCBI Taxonomy" id="293958"/>
    <lineage>
        <taxon>Bacteria</taxon>
        <taxon>Pseudomonadati</taxon>
        <taxon>Pseudomonadota</taxon>
        <taxon>Alphaproteobacteria</taxon>
        <taxon>Hyphomicrobiales</taxon>
        <taxon>Rhizobiaceae</taxon>
        <taxon>Rhizobium/Agrobacterium group</taxon>
        <taxon>Rhizobium</taxon>
    </lineage>
</organism>
<name>A0A7X0IWS5_9HYPH</name>
<sequence>MNMNDVLESGIQALARTDTRGRNITPLAAR</sequence>
<gene>
    <name evidence="1" type="ORF">GGD46_005945</name>
</gene>
<accession>A0A7X0IWS5</accession>
<evidence type="ECO:0000313" key="1">
    <source>
        <dbReference type="EMBL" id="MBB6488625.1"/>
    </source>
</evidence>
<dbReference type="AlphaFoldDB" id="A0A7X0IWS5"/>
<comment type="caution">
    <text evidence="1">The sequence shown here is derived from an EMBL/GenBank/DDBJ whole genome shotgun (WGS) entry which is preliminary data.</text>
</comment>